<dbReference type="EMBL" id="UZAG01001961">
    <property type="protein sequence ID" value="VDO12476.1"/>
    <property type="molecule type" value="Genomic_DNA"/>
</dbReference>
<evidence type="ECO:0000313" key="1">
    <source>
        <dbReference type="EMBL" id="VDO12476.1"/>
    </source>
</evidence>
<protein>
    <submittedName>
        <fullName evidence="1 3">Uncharacterized protein</fullName>
    </submittedName>
</protein>
<organism evidence="3">
    <name type="scientific">Brugia timori</name>
    <dbReference type="NCBI Taxonomy" id="42155"/>
    <lineage>
        <taxon>Eukaryota</taxon>
        <taxon>Metazoa</taxon>
        <taxon>Ecdysozoa</taxon>
        <taxon>Nematoda</taxon>
        <taxon>Chromadorea</taxon>
        <taxon>Rhabditida</taxon>
        <taxon>Spirurina</taxon>
        <taxon>Spiruromorpha</taxon>
        <taxon>Filarioidea</taxon>
        <taxon>Onchocercidae</taxon>
        <taxon>Brugia</taxon>
    </lineage>
</organism>
<reference evidence="3" key="1">
    <citation type="submission" date="2017-02" db="UniProtKB">
        <authorList>
            <consortium name="WormBaseParasite"/>
        </authorList>
    </citation>
    <scope>IDENTIFICATION</scope>
</reference>
<evidence type="ECO:0000313" key="2">
    <source>
        <dbReference type="Proteomes" id="UP000280834"/>
    </source>
</evidence>
<accession>A0A0R3Q9R5</accession>
<dbReference type="AlphaFoldDB" id="A0A0R3Q9R5"/>
<sequence>MSSVVQRRSRRLQEKNKVELDDKSWTTTDLLSSSVANYSKLFQCTH</sequence>
<name>A0A0R3Q9R5_9BILA</name>
<reference evidence="1 2" key="2">
    <citation type="submission" date="2018-11" db="EMBL/GenBank/DDBJ databases">
        <authorList>
            <consortium name="Pathogen Informatics"/>
        </authorList>
    </citation>
    <scope>NUCLEOTIDE SEQUENCE [LARGE SCALE GENOMIC DNA]</scope>
</reference>
<proteinExistence type="predicted"/>
<keyword evidence="2" id="KW-1185">Reference proteome</keyword>
<gene>
    <name evidence="1" type="ORF">BTMF_LOCUS2397</name>
</gene>
<evidence type="ECO:0000313" key="3">
    <source>
        <dbReference type="WBParaSite" id="BTMF_0000307601-mRNA-1"/>
    </source>
</evidence>
<dbReference type="WBParaSite" id="BTMF_0000307601-mRNA-1">
    <property type="protein sequence ID" value="BTMF_0000307601-mRNA-1"/>
    <property type="gene ID" value="BTMF_0000307601"/>
</dbReference>
<dbReference type="Proteomes" id="UP000280834">
    <property type="component" value="Unassembled WGS sequence"/>
</dbReference>